<keyword evidence="3" id="KW-1185">Reference proteome</keyword>
<protein>
    <recommendedName>
        <fullName evidence="4">FBD domain-containing protein</fullName>
    </recommendedName>
</protein>
<proteinExistence type="predicted"/>
<evidence type="ECO:0000313" key="3">
    <source>
        <dbReference type="Proteomes" id="UP000032180"/>
    </source>
</evidence>
<dbReference type="PANTHER" id="PTHR34223">
    <property type="entry name" value="OS11G0201299 PROTEIN"/>
    <property type="match status" value="1"/>
</dbReference>
<evidence type="ECO:0000256" key="1">
    <source>
        <dbReference type="SAM" id="MobiDB-lite"/>
    </source>
</evidence>
<dbReference type="InterPro" id="IPR053197">
    <property type="entry name" value="F-box_SCFL_complex_component"/>
</dbReference>
<accession>A0A0D9WR68</accession>
<evidence type="ECO:0000313" key="2">
    <source>
        <dbReference type="EnsemblPlants" id="LPERR06G15140.1"/>
    </source>
</evidence>
<reference evidence="3" key="2">
    <citation type="submission" date="2013-12" db="EMBL/GenBank/DDBJ databases">
        <authorList>
            <person name="Yu Y."/>
            <person name="Lee S."/>
            <person name="de Baynast K."/>
            <person name="Wissotski M."/>
            <person name="Liu L."/>
            <person name="Talag J."/>
            <person name="Goicoechea J."/>
            <person name="Angelova A."/>
            <person name="Jetty R."/>
            <person name="Kudrna D."/>
            <person name="Golser W."/>
            <person name="Rivera L."/>
            <person name="Zhang J."/>
            <person name="Wing R."/>
        </authorList>
    </citation>
    <scope>NUCLEOTIDE SEQUENCE</scope>
</reference>
<feature type="region of interest" description="Disordered" evidence="1">
    <location>
        <begin position="1"/>
        <end position="23"/>
    </location>
</feature>
<dbReference type="Proteomes" id="UP000032180">
    <property type="component" value="Chromosome 6"/>
</dbReference>
<dbReference type="Gramene" id="LPERR06G15140.1">
    <property type="protein sequence ID" value="LPERR06G15140.1"/>
    <property type="gene ID" value="LPERR06G15140"/>
</dbReference>
<reference evidence="2" key="3">
    <citation type="submission" date="2015-04" db="UniProtKB">
        <authorList>
            <consortium name="EnsemblPlants"/>
        </authorList>
    </citation>
    <scope>IDENTIFICATION</scope>
</reference>
<dbReference type="STRING" id="77586.A0A0D9WR68"/>
<dbReference type="AlphaFoldDB" id="A0A0D9WR68"/>
<organism evidence="2 3">
    <name type="scientific">Leersia perrieri</name>
    <dbReference type="NCBI Taxonomy" id="77586"/>
    <lineage>
        <taxon>Eukaryota</taxon>
        <taxon>Viridiplantae</taxon>
        <taxon>Streptophyta</taxon>
        <taxon>Embryophyta</taxon>
        <taxon>Tracheophyta</taxon>
        <taxon>Spermatophyta</taxon>
        <taxon>Magnoliopsida</taxon>
        <taxon>Liliopsida</taxon>
        <taxon>Poales</taxon>
        <taxon>Poaceae</taxon>
        <taxon>BOP clade</taxon>
        <taxon>Oryzoideae</taxon>
        <taxon>Oryzeae</taxon>
        <taxon>Oryzinae</taxon>
        <taxon>Leersia</taxon>
    </lineage>
</organism>
<name>A0A0D9WR68_9ORYZ</name>
<dbReference type="PANTHER" id="PTHR34223:SF51">
    <property type="entry name" value="OS06G0556300 PROTEIN"/>
    <property type="match status" value="1"/>
</dbReference>
<dbReference type="HOGENOM" id="CLU_1273878_0_0_1"/>
<reference evidence="2 3" key="1">
    <citation type="submission" date="2012-08" db="EMBL/GenBank/DDBJ databases">
        <title>Oryza genome evolution.</title>
        <authorList>
            <person name="Wing R.A."/>
        </authorList>
    </citation>
    <scope>NUCLEOTIDE SEQUENCE</scope>
</reference>
<evidence type="ECO:0008006" key="4">
    <source>
        <dbReference type="Google" id="ProtNLM"/>
    </source>
</evidence>
<sequence length="217" mass="24260">MSRRSKREVAPPPHTISSSSTGAPMPFSAPYPYGGHMFPIPPPPGWLASALSQAMLASSTPNSSAAACPPHTATTGNVHPDVEEWYVSDTFIFRRDFRCFPTFNKLKTLLLNEWCMAVNSSGLIYFLQHSPVLEKLTLQLQKYTLFNTGGMNKTSKEKFLASKHLKIVEIKYCEDEILQKSLQVLSACGIPSEKISIQWMSSWTSRKLSIMQYACLH</sequence>
<dbReference type="EnsemblPlants" id="LPERR06G15140.1">
    <property type="protein sequence ID" value="LPERR06G15140.1"/>
    <property type="gene ID" value="LPERR06G15140"/>
</dbReference>